<sequence>MPHRIVKNAHVQRTASSAAIQVQVAPSLGAPVSSRTIRKRLAERHLGSPHPLLVLLLTPPFGVVSRTRKVDCSVMEPGRL</sequence>
<dbReference type="AlphaFoldDB" id="A0A8X6R338"/>
<protein>
    <submittedName>
        <fullName evidence="1">HTH_Tnp_Tc3_2 domain-containing protein</fullName>
    </submittedName>
</protein>
<comment type="caution">
    <text evidence="1">The sequence shown here is derived from an EMBL/GenBank/DDBJ whole genome shotgun (WGS) entry which is preliminary data.</text>
</comment>
<organism evidence="1 2">
    <name type="scientific">Trichonephila clavipes</name>
    <name type="common">Golden silk orbweaver</name>
    <name type="synonym">Nephila clavipes</name>
    <dbReference type="NCBI Taxonomy" id="2585209"/>
    <lineage>
        <taxon>Eukaryota</taxon>
        <taxon>Metazoa</taxon>
        <taxon>Ecdysozoa</taxon>
        <taxon>Arthropoda</taxon>
        <taxon>Chelicerata</taxon>
        <taxon>Arachnida</taxon>
        <taxon>Araneae</taxon>
        <taxon>Araneomorphae</taxon>
        <taxon>Entelegynae</taxon>
        <taxon>Araneoidea</taxon>
        <taxon>Nephilidae</taxon>
        <taxon>Trichonephila</taxon>
    </lineage>
</organism>
<evidence type="ECO:0000313" key="1">
    <source>
        <dbReference type="EMBL" id="GFX87506.1"/>
    </source>
</evidence>
<proteinExistence type="predicted"/>
<name>A0A8X6R338_TRICX</name>
<evidence type="ECO:0000313" key="2">
    <source>
        <dbReference type="Proteomes" id="UP000887159"/>
    </source>
</evidence>
<reference evidence="1" key="1">
    <citation type="submission" date="2020-08" db="EMBL/GenBank/DDBJ databases">
        <title>Multicomponent nature underlies the extraordinary mechanical properties of spider dragline silk.</title>
        <authorList>
            <person name="Kono N."/>
            <person name="Nakamura H."/>
            <person name="Mori M."/>
            <person name="Yoshida Y."/>
            <person name="Ohtoshi R."/>
            <person name="Malay A.D."/>
            <person name="Moran D.A.P."/>
            <person name="Tomita M."/>
            <person name="Numata K."/>
            <person name="Arakawa K."/>
        </authorList>
    </citation>
    <scope>NUCLEOTIDE SEQUENCE</scope>
</reference>
<dbReference type="Proteomes" id="UP000887159">
    <property type="component" value="Unassembled WGS sequence"/>
</dbReference>
<accession>A0A8X6R338</accession>
<gene>
    <name evidence="1" type="primary">NCL1_09931</name>
    <name evidence="1" type="ORF">TNCV_1330381</name>
</gene>
<keyword evidence="2" id="KW-1185">Reference proteome</keyword>
<dbReference type="EMBL" id="BMAU01021035">
    <property type="protein sequence ID" value="GFX87506.1"/>
    <property type="molecule type" value="Genomic_DNA"/>
</dbReference>